<dbReference type="Proteomes" id="UP000134642">
    <property type="component" value="Segment"/>
</dbReference>
<evidence type="ECO:0000313" key="1">
    <source>
        <dbReference type="EMBL" id="AGZ95443.1"/>
    </source>
</evidence>
<reference evidence="1 2" key="1">
    <citation type="journal article" date="2014" name="Vet. Microbiol.">
        <title>Complete genome sequence analysis of goatpox virus isolated from China shows high variation.</title>
        <authorList>
            <person name="Zeng X."/>
            <person name="Chi X."/>
            <person name="Li W."/>
            <person name="Hao W."/>
            <person name="Li M."/>
            <person name="Huang X."/>
            <person name="Huang Y."/>
            <person name="Rock D.L."/>
            <person name="Luo S."/>
            <person name="Wang S."/>
        </authorList>
    </citation>
    <scope>NUCLEOTIDE SEQUENCE [LARGE SCALE GENOMIC DNA]</scope>
    <source>
        <strain evidence="1">FZ</strain>
    </source>
</reference>
<name>A0A075CHM7_9POXV</name>
<dbReference type="EMBL" id="KC951854">
    <property type="protein sequence ID" value="AGZ95443.1"/>
    <property type="molecule type" value="Genomic_DNA"/>
</dbReference>
<evidence type="ECO:0000313" key="2">
    <source>
        <dbReference type="Proteomes" id="UP000134642"/>
    </source>
</evidence>
<dbReference type="InterPro" id="IPR009641">
    <property type="entry name" value="Vaccinia_virus_A37"/>
</dbReference>
<accession>A0A075CHM7</accession>
<sequence>MKNKIFMSIPFFDIIKIKTQVLDLLSMNITKYYNEEHVNIIVKEIEQYINEKVFVKNLISIRCFNKKGCDKNEQNFNTSFSKALICIKSAKKGGVMVIFNKATKNKKVVYPSSNHIILLNPLSYYTISQVNRGSVIMMVLDIDIPSMRIMYKSINNVKYSNVLALLCPFFKNEFVFALKQLIDINNNQVLCEQIVINREYYTVISTNLKKFYIPSICFGKKIIDFNYGYDDFNEDIINKIINSDTPFDFISPEKSIIDASLVYEKVIYGKINV</sequence>
<organism evidence="1 2">
    <name type="scientific">Goatpox virus FZ</name>
    <dbReference type="NCBI Taxonomy" id="1416740"/>
    <lineage>
        <taxon>Viruses</taxon>
        <taxon>Varidnaviria</taxon>
        <taxon>Bamfordvirae</taxon>
        <taxon>Nucleocytoviricota</taxon>
        <taxon>Pokkesviricetes</taxon>
        <taxon>Chitovirales</taxon>
        <taxon>Poxviridae</taxon>
        <taxon>Chordopoxvirinae</taxon>
        <taxon>Capripoxvirus</taxon>
        <taxon>Capripoxvirus goatpox</taxon>
        <taxon>Goatpox virus</taxon>
    </lineage>
</organism>
<dbReference type="Pfam" id="PF06822">
    <property type="entry name" value="DUF1235"/>
    <property type="match status" value="1"/>
</dbReference>
<proteinExistence type="predicted"/>
<gene>
    <name evidence="1" type="primary">GTPV122</name>
</gene>
<protein>
    <submittedName>
        <fullName evidence="1">Uncharacterized protein</fullName>
    </submittedName>
</protein>